<evidence type="ECO:0000256" key="11">
    <source>
        <dbReference type="ARBA" id="ARBA00023303"/>
    </source>
</evidence>
<sequence>MPTGSRVGAHFLSSVLRMLEPRTDDDFVDRLHYLYTPILLLMFALLASAKNYAGHPIECFVPAYFTRAMEQYSENYCYVQNTYWVPFDEHIPHRLDEREKRQIGYYQWVSFVLAISALMFHLPVSVVIHKVLRLEPVALKSRDHFSALCWRMLSNQSGLQVSVVLGVACQEENVDPEVRDRTIDVIARHIDDALRYQRDLIARSRGVFLFALINVGRIYGAYVTLVYSTCKLLHLLNALVQFYFLNKFLETSDYPLFGGHVLYDLFRDREWQDSGRFPRVTLCDFEIRVLGNVHRHTVQCVLVINMFLEKIFVFLWLWFLFLSFLSIINVSAWLATVAVPVCREAFVLKYLDACPEETRASTDVHLFCEKFLRTDGVFLLKMVSAHAGNIMCARLCETLWVLFQQWRASTKVLTGSARKESTGSMALAAEDTTTKPSLGIARLRKSSGERRAPRGAGLTTTSFVDMRPHFV</sequence>
<feature type="transmembrane region" description="Helical" evidence="12">
    <location>
        <begin position="108"/>
        <end position="128"/>
    </location>
</feature>
<keyword evidence="10 12" id="KW-0472">Membrane</keyword>
<keyword evidence="13" id="KW-1185">Reference proteome</keyword>
<protein>
    <recommendedName>
        <fullName evidence="12">Innexin</fullName>
    </recommendedName>
</protein>
<dbReference type="PANTHER" id="PTHR11893">
    <property type="entry name" value="INNEXIN"/>
    <property type="match status" value="1"/>
</dbReference>
<dbReference type="GO" id="GO:0034220">
    <property type="term" value="P:monoatomic ion transmembrane transport"/>
    <property type="evidence" value="ECO:0007669"/>
    <property type="project" value="UniProtKB-KW"/>
</dbReference>
<comment type="subcellular location">
    <subcellularLocation>
        <location evidence="1">Cell junction</location>
        <location evidence="1">Gap junction</location>
    </subcellularLocation>
    <subcellularLocation>
        <location evidence="2 12">Cell membrane</location>
        <topology evidence="2 12">Multi-pass membrane protein</topology>
    </subcellularLocation>
</comment>
<keyword evidence="4" id="KW-1003">Cell membrane</keyword>
<feature type="transmembrane region" description="Helical" evidence="12">
    <location>
        <begin position="311"/>
        <end position="334"/>
    </location>
</feature>
<dbReference type="AlphaFoldDB" id="A0A914H9V0"/>
<keyword evidence="8 12" id="KW-1133">Transmembrane helix</keyword>
<evidence type="ECO:0000256" key="7">
    <source>
        <dbReference type="ARBA" id="ARBA00022949"/>
    </source>
</evidence>
<comment type="function">
    <text evidence="12">Structural component of the gap junctions.</text>
</comment>
<dbReference type="GO" id="GO:0005921">
    <property type="term" value="C:gap junction"/>
    <property type="evidence" value="ECO:0007669"/>
    <property type="project" value="UniProtKB-SubCell"/>
</dbReference>
<evidence type="ECO:0000256" key="1">
    <source>
        <dbReference type="ARBA" id="ARBA00004610"/>
    </source>
</evidence>
<dbReference type="Pfam" id="PF00876">
    <property type="entry name" value="Innexin"/>
    <property type="match status" value="2"/>
</dbReference>
<dbReference type="PRINTS" id="PR01262">
    <property type="entry name" value="INNEXIN"/>
</dbReference>
<evidence type="ECO:0000256" key="4">
    <source>
        <dbReference type="ARBA" id="ARBA00022475"/>
    </source>
</evidence>
<feature type="transmembrane region" description="Helical" evidence="12">
    <location>
        <begin position="207"/>
        <end position="227"/>
    </location>
</feature>
<keyword evidence="7" id="KW-0965">Cell junction</keyword>
<evidence type="ECO:0000313" key="13">
    <source>
        <dbReference type="Proteomes" id="UP000887572"/>
    </source>
</evidence>
<dbReference type="WBParaSite" id="Gr19_v10_g15136.t2">
    <property type="protein sequence ID" value="Gr19_v10_g15136.t2"/>
    <property type="gene ID" value="Gr19_v10_g15136"/>
</dbReference>
<reference evidence="14" key="1">
    <citation type="submission" date="2022-11" db="UniProtKB">
        <authorList>
            <consortium name="WormBaseParasite"/>
        </authorList>
    </citation>
    <scope>IDENTIFICATION</scope>
</reference>
<evidence type="ECO:0000256" key="6">
    <source>
        <dbReference type="ARBA" id="ARBA00022868"/>
    </source>
</evidence>
<evidence type="ECO:0000256" key="5">
    <source>
        <dbReference type="ARBA" id="ARBA00022692"/>
    </source>
</evidence>
<evidence type="ECO:0000256" key="10">
    <source>
        <dbReference type="ARBA" id="ARBA00023136"/>
    </source>
</evidence>
<evidence type="ECO:0000256" key="9">
    <source>
        <dbReference type="ARBA" id="ARBA00023065"/>
    </source>
</evidence>
<evidence type="ECO:0000256" key="8">
    <source>
        <dbReference type="ARBA" id="ARBA00022989"/>
    </source>
</evidence>
<gene>
    <name evidence="12" type="primary">inx</name>
</gene>
<evidence type="ECO:0000256" key="2">
    <source>
        <dbReference type="ARBA" id="ARBA00004651"/>
    </source>
</evidence>
<evidence type="ECO:0000256" key="3">
    <source>
        <dbReference type="ARBA" id="ARBA00022448"/>
    </source>
</evidence>
<dbReference type="PANTHER" id="PTHR11893:SF25">
    <property type="entry name" value="INNEXIN"/>
    <property type="match status" value="1"/>
</dbReference>
<keyword evidence="6" id="KW-0303">Gap junction</keyword>
<evidence type="ECO:0000256" key="12">
    <source>
        <dbReference type="RuleBase" id="RU010713"/>
    </source>
</evidence>
<keyword evidence="9 12" id="KW-0406">Ion transport</keyword>
<dbReference type="GO" id="GO:0005886">
    <property type="term" value="C:plasma membrane"/>
    <property type="evidence" value="ECO:0007669"/>
    <property type="project" value="UniProtKB-SubCell"/>
</dbReference>
<dbReference type="PROSITE" id="PS51013">
    <property type="entry name" value="PANNEXIN"/>
    <property type="match status" value="1"/>
</dbReference>
<keyword evidence="5 12" id="KW-0812">Transmembrane</keyword>
<evidence type="ECO:0000313" key="14">
    <source>
        <dbReference type="WBParaSite" id="Gr19_v10_g15136.t2"/>
    </source>
</evidence>
<dbReference type="Proteomes" id="UP000887572">
    <property type="component" value="Unplaced"/>
</dbReference>
<keyword evidence="11 12" id="KW-0407">Ion channel</keyword>
<organism evidence="13 14">
    <name type="scientific">Globodera rostochiensis</name>
    <name type="common">Golden nematode worm</name>
    <name type="synonym">Heterodera rostochiensis</name>
    <dbReference type="NCBI Taxonomy" id="31243"/>
    <lineage>
        <taxon>Eukaryota</taxon>
        <taxon>Metazoa</taxon>
        <taxon>Ecdysozoa</taxon>
        <taxon>Nematoda</taxon>
        <taxon>Chromadorea</taxon>
        <taxon>Rhabditida</taxon>
        <taxon>Tylenchina</taxon>
        <taxon>Tylenchomorpha</taxon>
        <taxon>Tylenchoidea</taxon>
        <taxon>Heteroderidae</taxon>
        <taxon>Heteroderinae</taxon>
        <taxon>Globodera</taxon>
    </lineage>
</organism>
<dbReference type="GO" id="GO:0005243">
    <property type="term" value="F:gap junction channel activity"/>
    <property type="evidence" value="ECO:0007669"/>
    <property type="project" value="TreeGrafter"/>
</dbReference>
<accession>A0A914H9V0</accession>
<keyword evidence="3 12" id="KW-0813">Transport</keyword>
<feature type="transmembrane region" description="Helical" evidence="12">
    <location>
        <begin position="31"/>
        <end position="49"/>
    </location>
</feature>
<dbReference type="InterPro" id="IPR000990">
    <property type="entry name" value="Innexin"/>
</dbReference>
<comment type="similarity">
    <text evidence="12">Belongs to the pannexin family.</text>
</comment>
<proteinExistence type="inferred from homology"/>
<name>A0A914H9V0_GLORO</name>